<accession>N0E196</accession>
<dbReference type="AlphaFoldDB" id="N0E196"/>
<dbReference type="STRING" id="1193181.BN10_110003"/>
<dbReference type="GO" id="GO:0016747">
    <property type="term" value="F:acyltransferase activity, transferring groups other than amino-acyl groups"/>
    <property type="evidence" value="ECO:0007669"/>
    <property type="project" value="InterPro"/>
</dbReference>
<evidence type="ECO:0000313" key="2">
    <source>
        <dbReference type="EMBL" id="CCH68659.1"/>
    </source>
</evidence>
<evidence type="ECO:0000259" key="1">
    <source>
        <dbReference type="PROSITE" id="PS51186"/>
    </source>
</evidence>
<dbReference type="PANTHER" id="PTHR39173">
    <property type="entry name" value="ACETYLTRANSFERASE"/>
    <property type="match status" value="1"/>
</dbReference>
<organism evidence="2 3">
    <name type="scientific">Phycicoccus elongatus Lp2</name>
    <dbReference type="NCBI Taxonomy" id="1193181"/>
    <lineage>
        <taxon>Bacteria</taxon>
        <taxon>Bacillati</taxon>
        <taxon>Actinomycetota</taxon>
        <taxon>Actinomycetes</taxon>
        <taxon>Micrococcales</taxon>
        <taxon>Intrasporangiaceae</taxon>
        <taxon>Phycicoccus</taxon>
    </lineage>
</organism>
<evidence type="ECO:0000313" key="3">
    <source>
        <dbReference type="Proteomes" id="UP000013167"/>
    </source>
</evidence>
<sequence length="195" mass="21192">MITLVEPHPRFQRSYLCALEEFAGEHRDGDGELVLPADDGFGGVSFTRDSLEDPTEFAALCAFRIGDARPSSPRPAGWVPCTFLWIADAAAPDTYLGSISLRHELNDFLREVGGHIGYSVRPSARRRGIAREALRLMLPVARDLGLPEVLVTCDDTNVGSAAVIEANGGVLEDTRLGPGGVLKRRYWVPTSPAFD</sequence>
<dbReference type="RefSeq" id="WP_010849198.1">
    <property type="nucleotide sequence ID" value="NZ_HF570956.1"/>
</dbReference>
<dbReference type="CDD" id="cd04301">
    <property type="entry name" value="NAT_SF"/>
    <property type="match status" value="1"/>
</dbReference>
<gene>
    <name evidence="2" type="ORF">BN10_110003</name>
</gene>
<dbReference type="EMBL" id="CAIZ01000013">
    <property type="protein sequence ID" value="CCH68659.1"/>
    <property type="molecule type" value="Genomic_DNA"/>
</dbReference>
<keyword evidence="3" id="KW-1185">Reference proteome</keyword>
<dbReference type="eggNOG" id="COG3981">
    <property type="taxonomic scope" value="Bacteria"/>
</dbReference>
<dbReference type="Pfam" id="PF13302">
    <property type="entry name" value="Acetyltransf_3"/>
    <property type="match status" value="1"/>
</dbReference>
<dbReference type="InterPro" id="IPR016181">
    <property type="entry name" value="Acyl_CoA_acyltransferase"/>
</dbReference>
<dbReference type="PANTHER" id="PTHR39173:SF1">
    <property type="entry name" value="ACETYLTRANSFERASE"/>
    <property type="match status" value="1"/>
</dbReference>
<comment type="caution">
    <text evidence="2">The sequence shown here is derived from an EMBL/GenBank/DDBJ whole genome shotgun (WGS) entry which is preliminary data.</text>
</comment>
<proteinExistence type="predicted"/>
<dbReference type="HOGENOM" id="CLU_113231_3_0_11"/>
<dbReference type="Proteomes" id="UP000013167">
    <property type="component" value="Unassembled WGS sequence"/>
</dbReference>
<reference evidence="2 3" key="1">
    <citation type="journal article" date="2013" name="ISME J.">
        <title>A metabolic model for members of the genus Tetrasphaera involved in enhanced biological phosphorus removal.</title>
        <authorList>
            <person name="Kristiansen R."/>
            <person name="Nguyen H.T.T."/>
            <person name="Saunders A.M."/>
            <person name="Nielsen J.L."/>
            <person name="Wimmer R."/>
            <person name="Le V.Q."/>
            <person name="McIlroy S.J."/>
            <person name="Petrovski S."/>
            <person name="Seviour R.J."/>
            <person name="Calteau A."/>
            <person name="Nielsen K.L."/>
            <person name="Nielsen P.H."/>
        </authorList>
    </citation>
    <scope>NUCLEOTIDE SEQUENCE [LARGE SCALE GENOMIC DNA]</scope>
    <source>
        <strain evidence="2 3">Lp2</strain>
    </source>
</reference>
<keyword evidence="2" id="KW-0808">Transferase</keyword>
<dbReference type="OrthoDB" id="9797989at2"/>
<feature type="domain" description="N-acetyltransferase" evidence="1">
    <location>
        <begin position="47"/>
        <end position="195"/>
    </location>
</feature>
<dbReference type="Gene3D" id="3.40.630.30">
    <property type="match status" value="1"/>
</dbReference>
<dbReference type="PROSITE" id="PS51186">
    <property type="entry name" value="GNAT"/>
    <property type="match status" value="1"/>
</dbReference>
<name>N0E196_9MICO</name>
<protein>
    <submittedName>
        <fullName evidence="2">GCN5-related N-acetyltransferase</fullName>
    </submittedName>
</protein>
<dbReference type="InterPro" id="IPR000182">
    <property type="entry name" value="GNAT_dom"/>
</dbReference>
<dbReference type="SUPFAM" id="SSF55729">
    <property type="entry name" value="Acyl-CoA N-acyltransferases (Nat)"/>
    <property type="match status" value="1"/>
</dbReference>